<evidence type="ECO:0000313" key="7">
    <source>
        <dbReference type="EMBL" id="RCK62178.1"/>
    </source>
</evidence>
<gene>
    <name evidence="7" type="ORF">DTO57_04335</name>
</gene>
<organism evidence="7 8">
    <name type="scientific">Microbacterium sorbitolivorans</name>
    <dbReference type="NCBI Taxonomy" id="1867410"/>
    <lineage>
        <taxon>Bacteria</taxon>
        <taxon>Bacillati</taxon>
        <taxon>Actinomycetota</taxon>
        <taxon>Actinomycetes</taxon>
        <taxon>Micrococcales</taxon>
        <taxon>Microbacteriaceae</taxon>
        <taxon>Microbacterium</taxon>
    </lineage>
</organism>
<dbReference type="GO" id="GO:0003700">
    <property type="term" value="F:DNA-binding transcription factor activity"/>
    <property type="evidence" value="ECO:0007669"/>
    <property type="project" value="InterPro"/>
</dbReference>
<evidence type="ECO:0000256" key="2">
    <source>
        <dbReference type="ARBA" id="ARBA00023015"/>
    </source>
</evidence>
<dbReference type="Proteomes" id="UP000253508">
    <property type="component" value="Unassembled WGS sequence"/>
</dbReference>
<dbReference type="OrthoDB" id="186585at2"/>
<dbReference type="EMBL" id="QORO01000001">
    <property type="protein sequence ID" value="RCK62178.1"/>
    <property type="molecule type" value="Genomic_DNA"/>
</dbReference>
<proteinExistence type="inferred from homology"/>
<dbReference type="Pfam" id="PF12802">
    <property type="entry name" value="MarR_2"/>
    <property type="match status" value="1"/>
</dbReference>
<dbReference type="Gene3D" id="1.10.10.10">
    <property type="entry name" value="Winged helix-like DNA-binding domain superfamily/Winged helix DNA-binding domain"/>
    <property type="match status" value="1"/>
</dbReference>
<dbReference type="InterPro" id="IPR007324">
    <property type="entry name" value="Sugar-bd_dom_put"/>
</dbReference>
<evidence type="ECO:0000259" key="5">
    <source>
        <dbReference type="Pfam" id="PF04198"/>
    </source>
</evidence>
<keyword evidence="4" id="KW-0804">Transcription</keyword>
<feature type="domain" description="HTH marR-type" evidence="6">
    <location>
        <begin position="19"/>
        <end position="68"/>
    </location>
</feature>
<dbReference type="SUPFAM" id="SSF100950">
    <property type="entry name" value="NagB/RpiA/CoA transferase-like"/>
    <property type="match status" value="1"/>
</dbReference>
<comment type="similarity">
    <text evidence="1">Belongs to the SorC transcriptional regulatory family.</text>
</comment>
<dbReference type="InterPro" id="IPR036388">
    <property type="entry name" value="WH-like_DNA-bd_sf"/>
</dbReference>
<dbReference type="PANTHER" id="PTHR34294:SF1">
    <property type="entry name" value="TRANSCRIPTIONAL REGULATOR LSRR"/>
    <property type="match status" value="1"/>
</dbReference>
<dbReference type="Pfam" id="PF04198">
    <property type="entry name" value="Sugar-bind"/>
    <property type="match status" value="1"/>
</dbReference>
<keyword evidence="2" id="KW-0805">Transcription regulation</keyword>
<reference evidence="7 8" key="1">
    <citation type="submission" date="2018-07" db="EMBL/GenBank/DDBJ databases">
        <title>Microbacterium endoborsara sp. nov., a novel actinobacterium isolated from Borszczowia aralocaspica.</title>
        <authorList>
            <person name="An D."/>
        </authorList>
    </citation>
    <scope>NUCLEOTIDE SEQUENCE [LARGE SCALE GENOMIC DNA]</scope>
    <source>
        <strain evidence="7 8">C1.15228</strain>
    </source>
</reference>
<name>A0A367Y8M3_9MICO</name>
<comment type="caution">
    <text evidence="7">The sequence shown here is derived from an EMBL/GenBank/DDBJ whole genome shotgun (WGS) entry which is preliminary data.</text>
</comment>
<dbReference type="AlphaFoldDB" id="A0A367Y8M3"/>
<dbReference type="InterPro" id="IPR037171">
    <property type="entry name" value="NagB/RpiA_transferase-like"/>
</dbReference>
<sequence length="328" mass="35371">MAGPIDAPEAPRSAESRLQQALTAARLYYVQGLTMESIARELRVSRSSVSRLIQHARDVGLVEIRVHAPHEHGASLEHEIRSRFHVTAHVVPAGAGVSEVDRLERVAMTAGRLVGEFFDSNMSLGVAWGSTIAAVSRHLPTRDTHGTTVVQLNGAGNTLTSGVGLASEILERFGTAFGADVQQFPVPAFFDDPRTKEAMWRERSTRRVLRIQDRLDIALFGLGSPLAAVPSRVYVGGYLERADYQSLREDRAVGDVSTVFFRADGTSEDIALNARGTGPAINRLRRIPRRICVVSGLPKLPAVRGALAAGVATDLVIDEALAQALVAD</sequence>
<dbReference type="InterPro" id="IPR000835">
    <property type="entry name" value="HTH_MarR-typ"/>
</dbReference>
<dbReference type="Gene3D" id="3.40.50.1360">
    <property type="match status" value="1"/>
</dbReference>
<protein>
    <submittedName>
        <fullName evidence="7">Sugar-binding transcriptional regulator</fullName>
    </submittedName>
</protein>
<dbReference type="GO" id="GO:0030246">
    <property type="term" value="F:carbohydrate binding"/>
    <property type="evidence" value="ECO:0007669"/>
    <property type="project" value="InterPro"/>
</dbReference>
<keyword evidence="3" id="KW-0238">DNA-binding</keyword>
<accession>A0A367Y8M3</accession>
<dbReference type="InterPro" id="IPR051054">
    <property type="entry name" value="SorC_transcr_regulators"/>
</dbReference>
<dbReference type="GO" id="GO:0003677">
    <property type="term" value="F:DNA binding"/>
    <property type="evidence" value="ECO:0007669"/>
    <property type="project" value="UniProtKB-KW"/>
</dbReference>
<evidence type="ECO:0000256" key="4">
    <source>
        <dbReference type="ARBA" id="ARBA00023163"/>
    </source>
</evidence>
<evidence type="ECO:0000313" key="8">
    <source>
        <dbReference type="Proteomes" id="UP000253508"/>
    </source>
</evidence>
<dbReference type="PANTHER" id="PTHR34294">
    <property type="entry name" value="TRANSCRIPTIONAL REGULATOR-RELATED"/>
    <property type="match status" value="1"/>
</dbReference>
<evidence type="ECO:0000259" key="6">
    <source>
        <dbReference type="Pfam" id="PF12802"/>
    </source>
</evidence>
<evidence type="ECO:0000256" key="3">
    <source>
        <dbReference type="ARBA" id="ARBA00023125"/>
    </source>
</evidence>
<feature type="domain" description="Sugar-binding" evidence="5">
    <location>
        <begin position="71"/>
        <end position="326"/>
    </location>
</feature>
<evidence type="ECO:0000256" key="1">
    <source>
        <dbReference type="ARBA" id="ARBA00010466"/>
    </source>
</evidence>
<keyword evidence="8" id="KW-1185">Reference proteome</keyword>